<evidence type="ECO:0000313" key="2">
    <source>
        <dbReference type="EMBL" id="KAJ8300914.1"/>
    </source>
</evidence>
<reference evidence="2 3" key="1">
    <citation type="submission" date="2022-12" db="EMBL/GenBank/DDBJ databases">
        <title>Chromosome-level genome of Tegillarca granosa.</title>
        <authorList>
            <person name="Kim J."/>
        </authorList>
    </citation>
    <scope>NUCLEOTIDE SEQUENCE [LARGE SCALE GENOMIC DNA]</scope>
    <source>
        <strain evidence="2">Teg-2019</strain>
        <tissue evidence="2">Adductor muscle</tissue>
    </source>
</reference>
<comment type="caution">
    <text evidence="2">The sequence shown here is derived from an EMBL/GenBank/DDBJ whole genome shotgun (WGS) entry which is preliminary data.</text>
</comment>
<accession>A0ABQ9E925</accession>
<feature type="region of interest" description="Disordered" evidence="1">
    <location>
        <begin position="1"/>
        <end position="28"/>
    </location>
</feature>
<organism evidence="2 3">
    <name type="scientific">Tegillarca granosa</name>
    <name type="common">Malaysian cockle</name>
    <name type="synonym">Anadara granosa</name>
    <dbReference type="NCBI Taxonomy" id="220873"/>
    <lineage>
        <taxon>Eukaryota</taxon>
        <taxon>Metazoa</taxon>
        <taxon>Spiralia</taxon>
        <taxon>Lophotrochozoa</taxon>
        <taxon>Mollusca</taxon>
        <taxon>Bivalvia</taxon>
        <taxon>Autobranchia</taxon>
        <taxon>Pteriomorphia</taxon>
        <taxon>Arcoida</taxon>
        <taxon>Arcoidea</taxon>
        <taxon>Arcidae</taxon>
        <taxon>Tegillarca</taxon>
    </lineage>
</organism>
<proteinExistence type="predicted"/>
<dbReference type="EMBL" id="JARBDR010000919">
    <property type="protein sequence ID" value="KAJ8300914.1"/>
    <property type="molecule type" value="Genomic_DNA"/>
</dbReference>
<sequence>MSRDPYGYGSRSSSRQGQGYSEDPYYRGHYGGHYGQYDPYYQGQWNGYGYDQRVQEEIQPGRLTPEKYTAPHMRACLGPGGQLIKVLPSRPKDGQTGLVEVHELQALMTDDTVNEELTNFPGPLIRYYNSQINV</sequence>
<protein>
    <submittedName>
        <fullName evidence="2">Uncharacterized protein</fullName>
    </submittedName>
</protein>
<dbReference type="PANTHER" id="PTHR13402:SF6">
    <property type="entry name" value="SECRETORY 16, ISOFORM I"/>
    <property type="match status" value="1"/>
</dbReference>
<gene>
    <name evidence="2" type="ORF">KUTeg_022433</name>
</gene>
<evidence type="ECO:0000256" key="1">
    <source>
        <dbReference type="SAM" id="MobiDB-lite"/>
    </source>
</evidence>
<feature type="compositionally biased region" description="Low complexity" evidence="1">
    <location>
        <begin position="1"/>
        <end position="23"/>
    </location>
</feature>
<evidence type="ECO:0000313" key="3">
    <source>
        <dbReference type="Proteomes" id="UP001217089"/>
    </source>
</evidence>
<dbReference type="PANTHER" id="PTHR13402">
    <property type="entry name" value="RGPR-RELATED"/>
    <property type="match status" value="1"/>
</dbReference>
<name>A0ABQ9E925_TEGGR</name>
<dbReference type="Proteomes" id="UP001217089">
    <property type="component" value="Unassembled WGS sequence"/>
</dbReference>
<keyword evidence="3" id="KW-1185">Reference proteome</keyword>